<name>A0A6H1ZHH8_9ZZZZ</name>
<organism evidence="1">
    <name type="scientific">viral metagenome</name>
    <dbReference type="NCBI Taxonomy" id="1070528"/>
    <lineage>
        <taxon>unclassified sequences</taxon>
        <taxon>metagenomes</taxon>
        <taxon>organismal metagenomes</taxon>
    </lineage>
</organism>
<accession>A0A6H1ZHH8</accession>
<dbReference type="EMBL" id="MT144027">
    <property type="protein sequence ID" value="QJA46988.1"/>
    <property type="molecule type" value="Genomic_DNA"/>
</dbReference>
<gene>
    <name evidence="1" type="ORF">TM448A00583_0027</name>
</gene>
<dbReference type="Gene3D" id="1.10.10.10">
    <property type="entry name" value="Winged helix-like DNA-binding domain superfamily/Winged helix DNA-binding domain"/>
    <property type="match status" value="1"/>
</dbReference>
<dbReference type="InterPro" id="IPR036388">
    <property type="entry name" value="WH-like_DNA-bd_sf"/>
</dbReference>
<proteinExistence type="predicted"/>
<reference evidence="1" key="1">
    <citation type="submission" date="2020-03" db="EMBL/GenBank/DDBJ databases">
        <title>The deep terrestrial virosphere.</title>
        <authorList>
            <person name="Holmfeldt K."/>
            <person name="Nilsson E."/>
            <person name="Simone D."/>
            <person name="Lopez-Fernandez M."/>
            <person name="Wu X."/>
            <person name="de Brujin I."/>
            <person name="Lundin D."/>
            <person name="Andersson A."/>
            <person name="Bertilsson S."/>
            <person name="Dopson M."/>
        </authorList>
    </citation>
    <scope>NUCLEOTIDE SEQUENCE</scope>
    <source>
        <strain evidence="1">TM448A00583</strain>
    </source>
</reference>
<protein>
    <submittedName>
        <fullName evidence="1">Putative iron dependent repressor protein</fullName>
    </submittedName>
</protein>
<dbReference type="AlphaFoldDB" id="A0A6H1ZHH8"/>
<sequence>MITVQFYFNEINELQTFLEKFPESKKYLEIQEVSGKRERTHKGWTKFEDEHIIDTYLRKSTKQIAEELRRTPTSVSQRIMKLKNRGLLKNKRQLPSRVVIGRI</sequence>
<evidence type="ECO:0000313" key="1">
    <source>
        <dbReference type="EMBL" id="QJA46988.1"/>
    </source>
</evidence>